<dbReference type="GO" id="GO:0051301">
    <property type="term" value="P:cell division"/>
    <property type="evidence" value="ECO:0007669"/>
    <property type="project" value="UniProtKB-KW"/>
</dbReference>
<sequence length="121" mass="14066">MLNALKKFFKPTHLKINKWRGLFLFILLVFLLGSLVAISKVEHQIRALETKYYNVLKQALKANEESGRLRLEKEHLTAPARVESVAKTQLNMTRDKSNYQTIYIAPPLLEQRDDARERTGE</sequence>
<keyword evidence="4" id="KW-0812">Transmembrane</keyword>
<evidence type="ECO:0000256" key="7">
    <source>
        <dbReference type="ARBA" id="ARBA00023306"/>
    </source>
</evidence>
<evidence type="ECO:0000256" key="3">
    <source>
        <dbReference type="ARBA" id="ARBA00022618"/>
    </source>
</evidence>
<dbReference type="NCBIfam" id="TIGR02209">
    <property type="entry name" value="ftsL_broad"/>
    <property type="match status" value="1"/>
</dbReference>
<keyword evidence="3" id="KW-0132">Cell division</keyword>
<proteinExistence type="inferred from homology"/>
<evidence type="ECO:0000256" key="2">
    <source>
        <dbReference type="ARBA" id="ARBA00022475"/>
    </source>
</evidence>
<evidence type="ECO:0000256" key="6">
    <source>
        <dbReference type="ARBA" id="ARBA00023136"/>
    </source>
</evidence>
<keyword evidence="7" id="KW-0131">Cell cycle</keyword>
<keyword evidence="2" id="KW-1003">Cell membrane</keyword>
<dbReference type="AlphaFoldDB" id="A0A3B0W0V9"/>
<evidence type="ECO:0000256" key="5">
    <source>
        <dbReference type="ARBA" id="ARBA00022989"/>
    </source>
</evidence>
<evidence type="ECO:0000256" key="1">
    <source>
        <dbReference type="ARBA" id="ARBA00004401"/>
    </source>
</evidence>
<evidence type="ECO:0000313" key="8">
    <source>
        <dbReference type="EMBL" id="VAW44357.1"/>
    </source>
</evidence>
<name>A0A3B0W0V9_9ZZZZ</name>
<evidence type="ECO:0000256" key="4">
    <source>
        <dbReference type="ARBA" id="ARBA00022692"/>
    </source>
</evidence>
<accession>A0A3B0W0V9</accession>
<keyword evidence="6" id="KW-0472">Membrane</keyword>
<keyword evidence="5" id="KW-1133">Transmembrane helix</keyword>
<dbReference type="EMBL" id="UOFB01000036">
    <property type="protein sequence ID" value="VAW44357.1"/>
    <property type="molecule type" value="Genomic_DNA"/>
</dbReference>
<evidence type="ECO:0008006" key="9">
    <source>
        <dbReference type="Google" id="ProtNLM"/>
    </source>
</evidence>
<comment type="subcellular location">
    <subcellularLocation>
        <location evidence="1">Cell membrane</location>
        <topology evidence="1">Single-pass type II membrane protein</topology>
    </subcellularLocation>
</comment>
<dbReference type="InterPro" id="IPR011922">
    <property type="entry name" value="Cell_div_FtsL"/>
</dbReference>
<dbReference type="GO" id="GO:0005886">
    <property type="term" value="C:plasma membrane"/>
    <property type="evidence" value="ECO:0007669"/>
    <property type="project" value="UniProtKB-SubCell"/>
</dbReference>
<organism evidence="8">
    <name type="scientific">hydrothermal vent metagenome</name>
    <dbReference type="NCBI Taxonomy" id="652676"/>
    <lineage>
        <taxon>unclassified sequences</taxon>
        <taxon>metagenomes</taxon>
        <taxon>ecological metagenomes</taxon>
    </lineage>
</organism>
<dbReference type="Pfam" id="PF04999">
    <property type="entry name" value="FtsL"/>
    <property type="match status" value="1"/>
</dbReference>
<protein>
    <recommendedName>
        <fullName evidence="9">Cell division protein FtsL</fullName>
    </recommendedName>
</protein>
<dbReference type="HAMAP" id="MF_00910">
    <property type="entry name" value="FtsL"/>
    <property type="match status" value="1"/>
</dbReference>
<reference evidence="8" key="1">
    <citation type="submission" date="2018-06" db="EMBL/GenBank/DDBJ databases">
        <authorList>
            <person name="Zhirakovskaya E."/>
        </authorList>
    </citation>
    <scope>NUCLEOTIDE SEQUENCE</scope>
</reference>
<gene>
    <name evidence="8" type="ORF">MNBD_GAMMA04-1503</name>
</gene>